<dbReference type="EMBL" id="JAAALK010000283">
    <property type="protein sequence ID" value="KAG8076063.1"/>
    <property type="molecule type" value="Genomic_DNA"/>
</dbReference>
<organism evidence="1 2">
    <name type="scientific">Zizania palustris</name>
    <name type="common">Northern wild rice</name>
    <dbReference type="NCBI Taxonomy" id="103762"/>
    <lineage>
        <taxon>Eukaryota</taxon>
        <taxon>Viridiplantae</taxon>
        <taxon>Streptophyta</taxon>
        <taxon>Embryophyta</taxon>
        <taxon>Tracheophyta</taxon>
        <taxon>Spermatophyta</taxon>
        <taxon>Magnoliopsida</taxon>
        <taxon>Liliopsida</taxon>
        <taxon>Poales</taxon>
        <taxon>Poaceae</taxon>
        <taxon>BOP clade</taxon>
        <taxon>Oryzoideae</taxon>
        <taxon>Oryzeae</taxon>
        <taxon>Zizaniinae</taxon>
        <taxon>Zizania</taxon>
    </lineage>
</organism>
<sequence>MVIPILSYFHSCVCERRAAGREEEAVQWGLLLLRQCSASSAPASCSALCLVSLCFEGSLTSSHKSQLGAPKCYWSAALSVREGEGEEKMAGTVVSMALSLLGSAISKASSAAAEEMSLIMNVRTEICS</sequence>
<evidence type="ECO:0000313" key="2">
    <source>
        <dbReference type="Proteomes" id="UP000729402"/>
    </source>
</evidence>
<name>A0A8J5SMA3_ZIZPA</name>
<proteinExistence type="predicted"/>
<reference evidence="1" key="2">
    <citation type="submission" date="2021-02" db="EMBL/GenBank/DDBJ databases">
        <authorList>
            <person name="Kimball J.A."/>
            <person name="Haas M.W."/>
            <person name="Macchietto M."/>
            <person name="Kono T."/>
            <person name="Duquette J."/>
            <person name="Shao M."/>
        </authorList>
    </citation>
    <scope>NUCLEOTIDE SEQUENCE</scope>
    <source>
        <tissue evidence="1">Fresh leaf tissue</tissue>
    </source>
</reference>
<keyword evidence="2" id="KW-1185">Reference proteome</keyword>
<reference evidence="1" key="1">
    <citation type="journal article" date="2021" name="bioRxiv">
        <title>Whole Genome Assembly and Annotation of Northern Wild Rice, Zizania palustris L., Supports a Whole Genome Duplication in the Zizania Genus.</title>
        <authorList>
            <person name="Haas M."/>
            <person name="Kono T."/>
            <person name="Macchietto M."/>
            <person name="Millas R."/>
            <person name="McGilp L."/>
            <person name="Shao M."/>
            <person name="Duquette J."/>
            <person name="Hirsch C.N."/>
            <person name="Kimball J."/>
        </authorList>
    </citation>
    <scope>NUCLEOTIDE SEQUENCE</scope>
    <source>
        <tissue evidence="1">Fresh leaf tissue</tissue>
    </source>
</reference>
<dbReference type="AlphaFoldDB" id="A0A8J5SMA3"/>
<gene>
    <name evidence="1" type="ORF">GUJ93_ZPchr0006g44871</name>
</gene>
<protein>
    <submittedName>
        <fullName evidence="1">Uncharacterized protein</fullName>
    </submittedName>
</protein>
<accession>A0A8J5SMA3</accession>
<dbReference type="Proteomes" id="UP000729402">
    <property type="component" value="Unassembled WGS sequence"/>
</dbReference>
<comment type="caution">
    <text evidence="1">The sequence shown here is derived from an EMBL/GenBank/DDBJ whole genome shotgun (WGS) entry which is preliminary data.</text>
</comment>
<evidence type="ECO:0000313" key="1">
    <source>
        <dbReference type="EMBL" id="KAG8076063.1"/>
    </source>
</evidence>